<evidence type="ECO:0000256" key="3">
    <source>
        <dbReference type="ARBA" id="ARBA00022679"/>
    </source>
</evidence>
<dbReference type="GO" id="GO:0007200">
    <property type="term" value="P:phospholipase C-activating G protein-coupled receptor signaling pathway"/>
    <property type="evidence" value="ECO:0007669"/>
    <property type="project" value="InterPro"/>
</dbReference>
<evidence type="ECO:0000313" key="11">
    <source>
        <dbReference type="EMBL" id="CAE8713284.1"/>
    </source>
</evidence>
<feature type="compositionally biased region" description="Gly residues" evidence="7">
    <location>
        <begin position="1015"/>
        <end position="1025"/>
    </location>
</feature>
<evidence type="ECO:0000256" key="2">
    <source>
        <dbReference type="ARBA" id="ARBA00012133"/>
    </source>
</evidence>
<dbReference type="SUPFAM" id="SSF68906">
    <property type="entry name" value="SAP domain"/>
    <property type="match status" value="2"/>
</dbReference>
<feature type="compositionally biased region" description="Polar residues" evidence="7">
    <location>
        <begin position="1371"/>
        <end position="1393"/>
    </location>
</feature>
<dbReference type="PROSITE" id="PS50800">
    <property type="entry name" value="SAP"/>
    <property type="match status" value="2"/>
</dbReference>
<dbReference type="EC" id="2.7.1.107" evidence="2"/>
<dbReference type="Gene3D" id="3.40.50.10330">
    <property type="entry name" value="Probable inorganic polyphosphate/atp-NAD kinase, domain 1"/>
    <property type="match status" value="1"/>
</dbReference>
<feature type="domain" description="SAP" evidence="10">
    <location>
        <begin position="164"/>
        <end position="198"/>
    </location>
</feature>
<comment type="similarity">
    <text evidence="1">Belongs to the eukaryotic diacylglycerol kinase family.</text>
</comment>
<dbReference type="SMART" id="SM00513">
    <property type="entry name" value="SAP"/>
    <property type="match status" value="2"/>
</dbReference>
<feature type="region of interest" description="Disordered" evidence="7">
    <location>
        <begin position="3003"/>
        <end position="3032"/>
    </location>
</feature>
<evidence type="ECO:0000256" key="5">
    <source>
        <dbReference type="ARBA" id="ARBA00022777"/>
    </source>
</evidence>
<dbReference type="EMBL" id="CAJNNW010032480">
    <property type="protein sequence ID" value="CAE8713284.1"/>
    <property type="molecule type" value="Genomic_DNA"/>
</dbReference>
<proteinExistence type="inferred from homology"/>
<feature type="region of interest" description="Disordered" evidence="7">
    <location>
        <begin position="111"/>
        <end position="135"/>
    </location>
</feature>
<feature type="transmembrane region" description="Helical" evidence="8">
    <location>
        <begin position="927"/>
        <end position="947"/>
    </location>
</feature>
<dbReference type="InterPro" id="IPR003034">
    <property type="entry name" value="SAP_dom"/>
</dbReference>
<dbReference type="GO" id="GO:0005524">
    <property type="term" value="F:ATP binding"/>
    <property type="evidence" value="ECO:0007669"/>
    <property type="project" value="UniProtKB-KW"/>
</dbReference>
<dbReference type="Pfam" id="PF02037">
    <property type="entry name" value="SAP"/>
    <property type="match status" value="2"/>
</dbReference>
<dbReference type="SMART" id="SM00046">
    <property type="entry name" value="DAGKc"/>
    <property type="match status" value="1"/>
</dbReference>
<evidence type="ECO:0000256" key="8">
    <source>
        <dbReference type="SAM" id="Phobius"/>
    </source>
</evidence>
<dbReference type="GO" id="GO:0004143">
    <property type="term" value="F:ATP-dependent diacylglycerol kinase activity"/>
    <property type="evidence" value="ECO:0007669"/>
    <property type="project" value="UniProtKB-EC"/>
</dbReference>
<reference evidence="11" key="1">
    <citation type="submission" date="2021-02" db="EMBL/GenBank/DDBJ databases">
        <authorList>
            <person name="Dougan E. K."/>
            <person name="Rhodes N."/>
            <person name="Thang M."/>
            <person name="Chan C."/>
        </authorList>
    </citation>
    <scope>NUCLEOTIDE SEQUENCE</scope>
</reference>
<name>A0A813KZW2_POLGL</name>
<evidence type="ECO:0000313" key="12">
    <source>
        <dbReference type="Proteomes" id="UP000626109"/>
    </source>
</evidence>
<feature type="region of interest" description="Disordered" evidence="7">
    <location>
        <begin position="398"/>
        <end position="435"/>
    </location>
</feature>
<comment type="caution">
    <text evidence="11">The sequence shown here is derived from an EMBL/GenBank/DDBJ whole genome shotgun (WGS) entry which is preliminary data.</text>
</comment>
<evidence type="ECO:0000256" key="6">
    <source>
        <dbReference type="ARBA" id="ARBA00022840"/>
    </source>
</evidence>
<dbReference type="SUPFAM" id="SSF111331">
    <property type="entry name" value="NAD kinase/diacylglycerol kinase-like"/>
    <property type="match status" value="1"/>
</dbReference>
<feature type="region of interest" description="Disordered" evidence="7">
    <location>
        <begin position="1008"/>
        <end position="1050"/>
    </location>
</feature>
<protein>
    <recommendedName>
        <fullName evidence="2">diacylglycerol kinase (ATP)</fullName>
        <ecNumber evidence="2">2.7.1.107</ecNumber>
    </recommendedName>
</protein>
<dbReference type="Gene3D" id="1.10.720.30">
    <property type="entry name" value="SAP domain"/>
    <property type="match status" value="2"/>
</dbReference>
<feature type="region of interest" description="Disordered" evidence="7">
    <location>
        <begin position="2529"/>
        <end position="2565"/>
    </location>
</feature>
<keyword evidence="8" id="KW-1133">Transmembrane helix</keyword>
<dbReference type="Pfam" id="PF00609">
    <property type="entry name" value="DAGK_acc"/>
    <property type="match status" value="1"/>
</dbReference>
<dbReference type="InterPro" id="IPR016064">
    <property type="entry name" value="NAD/diacylglycerol_kinase_sf"/>
</dbReference>
<dbReference type="PROSITE" id="PS50146">
    <property type="entry name" value="DAGK"/>
    <property type="match status" value="1"/>
</dbReference>
<keyword evidence="6" id="KW-0067">ATP-binding</keyword>
<dbReference type="Pfam" id="PF00781">
    <property type="entry name" value="DAGK_cat"/>
    <property type="match status" value="1"/>
</dbReference>
<feature type="transmembrane region" description="Helical" evidence="8">
    <location>
        <begin position="890"/>
        <end position="907"/>
    </location>
</feature>
<evidence type="ECO:0000259" key="10">
    <source>
        <dbReference type="PROSITE" id="PS50800"/>
    </source>
</evidence>
<accession>A0A813KZW2</accession>
<feature type="region of interest" description="Disordered" evidence="7">
    <location>
        <begin position="789"/>
        <end position="820"/>
    </location>
</feature>
<dbReference type="PANTHER" id="PTHR11255:SF121">
    <property type="entry name" value="DIACYLGLYCEROL KINASE (ATP)"/>
    <property type="match status" value="1"/>
</dbReference>
<feature type="transmembrane region" description="Helical" evidence="8">
    <location>
        <begin position="954"/>
        <end position="976"/>
    </location>
</feature>
<dbReference type="Proteomes" id="UP000626109">
    <property type="component" value="Unassembled WGS sequence"/>
</dbReference>
<feature type="compositionally biased region" description="Basic and acidic residues" evidence="7">
    <location>
        <begin position="538"/>
        <end position="549"/>
    </location>
</feature>
<dbReference type="InterPro" id="IPR000756">
    <property type="entry name" value="Diacylglycerol_kin_accessory"/>
</dbReference>
<dbReference type="InterPro" id="IPR037607">
    <property type="entry name" value="DGK"/>
</dbReference>
<dbReference type="InterPro" id="IPR017438">
    <property type="entry name" value="ATP-NAD_kinase_N"/>
</dbReference>
<feature type="compositionally biased region" description="Acidic residues" evidence="7">
    <location>
        <begin position="3009"/>
        <end position="3025"/>
    </location>
</feature>
<dbReference type="PANTHER" id="PTHR11255">
    <property type="entry name" value="DIACYLGLYCEROL KINASE"/>
    <property type="match status" value="1"/>
</dbReference>
<keyword evidence="8" id="KW-0472">Membrane</keyword>
<dbReference type="InterPro" id="IPR001206">
    <property type="entry name" value="Diacylglycerol_kinase_cat_dom"/>
</dbReference>
<organism evidence="11 12">
    <name type="scientific">Polarella glacialis</name>
    <name type="common">Dinoflagellate</name>
    <dbReference type="NCBI Taxonomy" id="89957"/>
    <lineage>
        <taxon>Eukaryota</taxon>
        <taxon>Sar</taxon>
        <taxon>Alveolata</taxon>
        <taxon>Dinophyceae</taxon>
        <taxon>Suessiales</taxon>
        <taxon>Suessiaceae</taxon>
        <taxon>Polarella</taxon>
    </lineage>
</organism>
<keyword evidence="5" id="KW-0418">Kinase</keyword>
<evidence type="ECO:0000259" key="9">
    <source>
        <dbReference type="PROSITE" id="PS50146"/>
    </source>
</evidence>
<evidence type="ECO:0000256" key="4">
    <source>
        <dbReference type="ARBA" id="ARBA00022741"/>
    </source>
</evidence>
<keyword evidence="3" id="KW-0808">Transferase</keyword>
<gene>
    <name evidence="11" type="ORF">PGLA2088_LOCUS37438</name>
</gene>
<dbReference type="GO" id="GO:0016020">
    <property type="term" value="C:membrane"/>
    <property type="evidence" value="ECO:0007669"/>
    <property type="project" value="TreeGrafter"/>
</dbReference>
<feature type="region of interest" description="Disordered" evidence="7">
    <location>
        <begin position="522"/>
        <end position="560"/>
    </location>
</feature>
<dbReference type="InterPro" id="IPR036361">
    <property type="entry name" value="SAP_dom_sf"/>
</dbReference>
<feature type="region of interest" description="Disordered" evidence="7">
    <location>
        <begin position="1364"/>
        <end position="1395"/>
    </location>
</feature>
<evidence type="ECO:0000256" key="7">
    <source>
        <dbReference type="SAM" id="MobiDB-lite"/>
    </source>
</evidence>
<feature type="domain" description="DAGKc" evidence="9">
    <location>
        <begin position="2569"/>
        <end position="2733"/>
    </location>
</feature>
<keyword evidence="8" id="KW-0812">Transmembrane</keyword>
<evidence type="ECO:0000256" key="1">
    <source>
        <dbReference type="ARBA" id="ARBA00009280"/>
    </source>
</evidence>
<feature type="compositionally biased region" description="Polar residues" evidence="7">
    <location>
        <begin position="797"/>
        <end position="807"/>
    </location>
</feature>
<sequence>MVSPLPRALWVPPSLSAAPPPLLSALGPRLRLPDTGSGRRLPPDSFSGGGGSSSSSSWSTASKRARGRREAASTNSAPCAAIAHVGACVLVACRSVLALAARRKVDKRLQVSGSASARPLDSRAPASGPHVRLPGDRISSSSSLRLLTVCQAGAGVVVPVLTDLEPLTLVQIKEQLRSLSLPVSGRKAELISRLQAATPKNGKRELLSTGDNSDSSRLLSDAESVGSYDGLSVGQLKEQLRKRALAVSGRKGDLIARLLAAGTGSSGAHSSSSSSSASSKQRSRLKASCNEIWSGPSAAGPSGVTGRLSRLPEGLSVSQRWRGRISHHCSTGAVHVDLLNAEALCVSTGVVQNDWLGGQRVRGLKDSCLKLGQEVDVWAVAMASNGNADQQLVSQVPKSVPIKGKKSPTKSSRGSTAGVLPAAEGSASASPLSSGRTLTLAVAPPRPRPADLSAFTPVDRTSWFRGRVQAIMCFGLFVEVFPNPNPKKNKSKAKQVLGDIGPGQWGLVPTSELKEVEVAVADAGADGEGGEVSEAGEGSERDEGEGGHEGEEEDEDRGNYFVDKARVSATRAARAVLDTFTIGQPVQVRVVAVDLESPGKTRRSPGPVGVTLALLASSATWWRNPPEAMSDTSDASELAPEAVDPIEPDRFGLRWQGASHGSPGGASAWLLTLPAAGRIILLTSEGVIEGGVALSGRGVTGGRAITLDSSTVRTHPPRLFERLNGTEGKVHLCRSLPCTRLHLSSDTGNYRSPLVHATAFARCPESDPASQLDLGATALPPMAATAVGATPAEEAQGSETVVATEVSNGRRRHTAKSPELETEFSMNAGEALEQDRPPTPRMSWFMDHAFDTTAAQAWYSKVAAKLKWTSQVPQGDHDAQIMRHLSAPKVAFSVLAVVCLVAYSSLFPGPVPGGVLGSALYYAAKTAIIVASWMWHLGATFVGLFVSSLVIGSVGAWCAMSSGIITVFSVGSAVFVNVFSKAASAAGHAFGAAAGSAGVGAGASSSSGSVPPSGSAGGQAPGGARPGIATTPEPAPAGGSRPCGAPGVKWSTEAGPQQLAQWCASKSTELLPLLRVDAEQFVPPSGCSPIVDGCVGVCRLHHKVYKQTRWNSKCVFPETCLELGRPVKEYLLPGSPTDATSLQAACDGADGRPGLEGIVADLADEWSMRLAAAWERVASQCPHEWVHQLASRFGDTPVPRSDAPAPPPLLRSEAPVWSPFAGPEKHSGLGFGGIAGGSEGEWQPPPASRDLPSRSMFHGSIIPQDDAPQHPRLAGMMGLYGSGTVPLGPQDHSWNPVPQAGSMPPSKQAWDPYRDPHGLASLGGGSVYHPPPVANRGMSSNPMMSGTPVMTGGLASFGIHPGGMAPHGSTPWPQGQMGSSQSPPWVPGSNQNPHDPMHGLASAIGSLQQVLSKGNDDVVRQLERSNRTDAARGGDRRTLSGITREDELLKFALGGCDTQPIALCPGETGTNWIRSMRTAVLERRSDLIKVDCPVKIDFYVALAVALCSWGIPEDGESPKVYLDAKDFPALGADELQRWRAPPVSDSVLRASGRDPLTIETWAECCGRLAFFFGLVYGRHHEHSIVECIAALRRKHNSDSRTWSFLVVQRIFSNLLCRYLTEWRQIIRNVIRMSGHEDPNKGHIRRICQTLGPDGAPVVQPPKVFDLEDPEGHFQKVIYARMQRNVHQALWANAYELGNSKPGARIGGDAAYPQGPKVAPQITRLATKHTDVGKPVPRETCGAGREPAAEVLIAKKLTNFLPLSTDKLHALRKKAQSVEDPVAARPTLMANFQCLVVAAAIQCHKNASTSPRLTLRCSSAGGLRPGLDLVALPKSSPKSPQKRPGKSLLLLYVSDLLNLGGGKGLRRASPGRRAKPRPGRTSLCRCLAAPTRQPGEVRSQLARLNAGPLWHRARTCRLYRLEHWGALAGTEATHCADSGRHSLRLKPSWAFGGDGIVIGVNEKHLRCLAFPADDQIGSEPCGPLADQILRGGGAINDGNCFPSCLSEVLTQSCIAAAQAVQQVWGLTSQWGLDFVVDQAGTPIIVDLNMSRPSGNLAVRMWESRSCQRLLLHTSSTCVPRHLGTAHFYEKLQSRGLSWNARLLRGVLFYSTCLESADIAKDQVTELTIQQTGSESDELVEEQCGQASSPAIQASDAGLKPTLVMVMSVKDRFGYLTLSSSLLNKSVGFNEPELGCLVIDDGSTMIRDEALTSLFPKCSLMRNKASLGPQHSLDCGMLWFLRNIYDGPGSSTFVIMDSDLAETRNWLIDLRAQMNKTAGVLSLYNSRQHTVRGNLNSELVHKTNAGWAGMAMRGDIVERWLNYTKYHKQSLKFIAIAGDVHFSEWFAPIFAFEKSRAIHYGNSGANVKCALVDAATGKMAGQFCDELPDEAVLSRYKDDFEMELNAIRQYAYGFSSPEAVIYDDKVAEGPANKTVYYMSTWPSFPFPGFQGNGHSLLHGALLPPQARAPTVGRGVTLAPEALQAPAVGRVVTLGPVVPWPTKAPAVPPALAVQSPALATLAQQPVARGFPAAPVGQRGRIPEEDAKTSSAAPALPDAAGPSSLADSLGSPNRVEDVFLFVNTRSGGQRGKKFLEVPQPFTFEVRLRRSPDLLRRVSLLVFDIAEVKDGLKPGFIALKQAAATRTVRVAVAGGDGTILWMVEEAVKHGIDVLGRLEIAVVPLGTGNDFSRFTGWGGSAPNMRGLLRRGCQGMRELVQEWLDAKPRLHDLWDLKVKVNSERGSILVVDHGKKTEKEEKILEKCMHSYCSMGTDARIGMEQEKWRTSSRLANLCNYGIQTCIKGLLPCRSKIHVSDFADSLHQGLCAQEKPVFQGHCVGPGTACCSFVGGEVAHLEEDDDEADVLNTPLHMPALVGEPQVLAFLNIPNCYGGLCRFWDGAKRPALYPALDSNLLSAELDPADGKLEVLVYNSMFTTALHLSSLTSLAAKNLGASRVFQGAPLFLRFYEDTEDDIEVHVQVDGEYFKLRNPESLSIQRRSQIQVLHSWRSQAAKDEEDEEDEEEFSDDSYESDSSHQV</sequence>
<feature type="region of interest" description="Disordered" evidence="7">
    <location>
        <begin position="27"/>
        <end position="73"/>
    </location>
</feature>
<keyword evidence="4" id="KW-0547">Nucleotide-binding</keyword>
<feature type="domain" description="SAP" evidence="10">
    <location>
        <begin position="228"/>
        <end position="262"/>
    </location>
</feature>